<evidence type="ECO:0000313" key="2">
    <source>
        <dbReference type="Proteomes" id="UP000541444"/>
    </source>
</evidence>
<proteinExistence type="predicted"/>
<keyword evidence="2" id="KW-1185">Reference proteome</keyword>
<accession>A0A7J7NH33</accession>
<dbReference type="EMBL" id="JACGCM010000790">
    <property type="protein sequence ID" value="KAF6166496.1"/>
    <property type="molecule type" value="Genomic_DNA"/>
</dbReference>
<organism evidence="1 2">
    <name type="scientific">Kingdonia uniflora</name>
    <dbReference type="NCBI Taxonomy" id="39325"/>
    <lineage>
        <taxon>Eukaryota</taxon>
        <taxon>Viridiplantae</taxon>
        <taxon>Streptophyta</taxon>
        <taxon>Embryophyta</taxon>
        <taxon>Tracheophyta</taxon>
        <taxon>Spermatophyta</taxon>
        <taxon>Magnoliopsida</taxon>
        <taxon>Ranunculales</taxon>
        <taxon>Circaeasteraceae</taxon>
        <taxon>Kingdonia</taxon>
    </lineage>
</organism>
<evidence type="ECO:0000313" key="1">
    <source>
        <dbReference type="EMBL" id="KAF6166496.1"/>
    </source>
</evidence>
<protein>
    <submittedName>
        <fullName evidence="1">Uncharacterized protein</fullName>
    </submittedName>
</protein>
<reference evidence="1 2" key="1">
    <citation type="journal article" date="2020" name="IScience">
        <title>Genome Sequencing of the Endangered Kingdonia uniflora (Circaeasteraceae, Ranunculales) Reveals Potential Mechanisms of Evolutionary Specialization.</title>
        <authorList>
            <person name="Sun Y."/>
            <person name="Deng T."/>
            <person name="Zhang A."/>
            <person name="Moore M.J."/>
            <person name="Landis J.B."/>
            <person name="Lin N."/>
            <person name="Zhang H."/>
            <person name="Zhang X."/>
            <person name="Huang J."/>
            <person name="Zhang X."/>
            <person name="Sun H."/>
            <person name="Wang H."/>
        </authorList>
    </citation>
    <scope>NUCLEOTIDE SEQUENCE [LARGE SCALE GENOMIC DNA]</scope>
    <source>
        <strain evidence="1">TB1705</strain>
        <tissue evidence="1">Leaf</tissue>
    </source>
</reference>
<name>A0A7J7NH33_9MAGN</name>
<dbReference type="AlphaFoldDB" id="A0A7J7NH33"/>
<dbReference type="Proteomes" id="UP000541444">
    <property type="component" value="Unassembled WGS sequence"/>
</dbReference>
<sequence length="93" mass="11032">GLEGYEDTPLAVARWFSQNRVPLHVPSLPHTWYLGERCSFQDMFGDHRLVGDRYLDQLRGQGWVDGEQFLIDHISYYLYWARVFTPYILSDYS</sequence>
<feature type="non-terminal residue" evidence="1">
    <location>
        <position position="93"/>
    </location>
</feature>
<gene>
    <name evidence="1" type="ORF">GIB67_038233</name>
</gene>
<comment type="caution">
    <text evidence="1">The sequence shown here is derived from an EMBL/GenBank/DDBJ whole genome shotgun (WGS) entry which is preliminary data.</text>
</comment>